<keyword evidence="1" id="KW-0732">Signal</keyword>
<reference evidence="2" key="1">
    <citation type="submission" date="2017-07" db="EMBL/GenBank/DDBJ databases">
        <title>Taro Niue Genome Assembly and Annotation.</title>
        <authorList>
            <person name="Atibalentja N."/>
            <person name="Keating K."/>
            <person name="Fields C.J."/>
        </authorList>
    </citation>
    <scope>NUCLEOTIDE SEQUENCE</scope>
    <source>
        <strain evidence="2">Niue_2</strain>
        <tissue evidence="2">Leaf</tissue>
    </source>
</reference>
<comment type="caution">
    <text evidence="2">The sequence shown here is derived from an EMBL/GenBank/DDBJ whole genome shotgun (WGS) entry which is preliminary data.</text>
</comment>
<dbReference type="PANTHER" id="PTHR31676">
    <property type="entry name" value="T31J12.3 PROTEIN-RELATED"/>
    <property type="match status" value="1"/>
</dbReference>
<dbReference type="InterPro" id="IPR007493">
    <property type="entry name" value="DUF538"/>
</dbReference>
<proteinExistence type="predicted"/>
<dbReference type="AlphaFoldDB" id="A0A843V4X4"/>
<accession>A0A843V4X4</accession>
<organism evidence="2 3">
    <name type="scientific">Colocasia esculenta</name>
    <name type="common">Wild taro</name>
    <name type="synonym">Arum esculentum</name>
    <dbReference type="NCBI Taxonomy" id="4460"/>
    <lineage>
        <taxon>Eukaryota</taxon>
        <taxon>Viridiplantae</taxon>
        <taxon>Streptophyta</taxon>
        <taxon>Embryophyta</taxon>
        <taxon>Tracheophyta</taxon>
        <taxon>Spermatophyta</taxon>
        <taxon>Magnoliopsida</taxon>
        <taxon>Liliopsida</taxon>
        <taxon>Araceae</taxon>
        <taxon>Aroideae</taxon>
        <taxon>Colocasieae</taxon>
        <taxon>Colocasia</taxon>
    </lineage>
</organism>
<dbReference type="Pfam" id="PF04398">
    <property type="entry name" value="DUF538"/>
    <property type="match status" value="1"/>
</dbReference>
<dbReference type="OrthoDB" id="755906at2759"/>
<dbReference type="InterPro" id="IPR036758">
    <property type="entry name" value="At5g01610-like"/>
</dbReference>
<protein>
    <submittedName>
        <fullName evidence="2">Uncharacterized protein</fullName>
    </submittedName>
</protein>
<dbReference type="Gene3D" id="2.30.240.10">
    <property type="entry name" value="At5g01610-like"/>
    <property type="match status" value="1"/>
</dbReference>
<feature type="signal peptide" evidence="1">
    <location>
        <begin position="1"/>
        <end position="28"/>
    </location>
</feature>
<evidence type="ECO:0000256" key="1">
    <source>
        <dbReference type="SAM" id="SignalP"/>
    </source>
</evidence>
<dbReference type="SUPFAM" id="SSF141562">
    <property type="entry name" value="At5g01610-like"/>
    <property type="match status" value="1"/>
</dbReference>
<sequence length="173" mass="18966">MSSSSPSCSLLLLALGIGVLLLLPPASALNRTATVHEVLPRYGLPPGLLPDAVASYSLGGDGRFVVELDRPSCYVQFGPFLVYYERHITGVLVMGSIRDLAGIQVQRRFLWVGVGEIKVDLPPTDSIYFQVGWITKRLSVEEFRTLHSCGGRASYKDRIFGIVRTTPYDPLPS</sequence>
<feature type="chain" id="PRO_5032942312" evidence="1">
    <location>
        <begin position="29"/>
        <end position="173"/>
    </location>
</feature>
<dbReference type="PANTHER" id="PTHR31676:SF71">
    <property type="entry name" value="EXPRESSED PROTEIN"/>
    <property type="match status" value="1"/>
</dbReference>
<evidence type="ECO:0000313" key="3">
    <source>
        <dbReference type="Proteomes" id="UP000652761"/>
    </source>
</evidence>
<dbReference type="Proteomes" id="UP000652761">
    <property type="component" value="Unassembled WGS sequence"/>
</dbReference>
<dbReference type="EMBL" id="NMUH01001322">
    <property type="protein sequence ID" value="MQL91271.1"/>
    <property type="molecule type" value="Genomic_DNA"/>
</dbReference>
<keyword evidence="3" id="KW-1185">Reference proteome</keyword>
<evidence type="ECO:0000313" key="2">
    <source>
        <dbReference type="EMBL" id="MQL91271.1"/>
    </source>
</evidence>
<gene>
    <name evidence="2" type="ORF">Taro_023887</name>
</gene>
<name>A0A843V4X4_COLES</name>